<dbReference type="AlphaFoldDB" id="A0A9D0YRW8"/>
<reference evidence="9" key="2">
    <citation type="journal article" date="2021" name="PeerJ">
        <title>Extensive microbial diversity within the chicken gut microbiome revealed by metagenomics and culture.</title>
        <authorList>
            <person name="Gilroy R."/>
            <person name="Ravi A."/>
            <person name="Getino M."/>
            <person name="Pursley I."/>
            <person name="Horton D.L."/>
            <person name="Alikhan N.F."/>
            <person name="Baker D."/>
            <person name="Gharbi K."/>
            <person name="Hall N."/>
            <person name="Watson M."/>
            <person name="Adriaenssens E.M."/>
            <person name="Foster-Nyarko E."/>
            <person name="Jarju S."/>
            <person name="Secka A."/>
            <person name="Antonio M."/>
            <person name="Oren A."/>
            <person name="Chaudhuri R.R."/>
            <person name="La Ragione R."/>
            <person name="Hildebrand F."/>
            <person name="Pallen M.J."/>
        </authorList>
    </citation>
    <scope>NUCLEOTIDE SEQUENCE</scope>
    <source>
        <strain evidence="9">ChiGjej2B2-12916</strain>
    </source>
</reference>
<keyword evidence="4" id="KW-1003">Cell membrane</keyword>
<evidence type="ECO:0000313" key="10">
    <source>
        <dbReference type="Proteomes" id="UP000886879"/>
    </source>
</evidence>
<reference evidence="9" key="1">
    <citation type="submission" date="2020-10" db="EMBL/GenBank/DDBJ databases">
        <authorList>
            <person name="Gilroy R."/>
        </authorList>
    </citation>
    <scope>NUCLEOTIDE SEQUENCE</scope>
    <source>
        <strain evidence="9">ChiGjej2B2-12916</strain>
    </source>
</reference>
<keyword evidence="3" id="KW-0050">Antiport</keyword>
<keyword evidence="6 8" id="KW-1133">Transmembrane helix</keyword>
<feature type="transmembrane region" description="Helical" evidence="8">
    <location>
        <begin position="57"/>
        <end position="80"/>
    </location>
</feature>
<accession>A0A9D0YRW8</accession>
<evidence type="ECO:0000313" key="9">
    <source>
        <dbReference type="EMBL" id="HIQ60624.1"/>
    </source>
</evidence>
<feature type="transmembrane region" description="Helical" evidence="8">
    <location>
        <begin position="32"/>
        <end position="51"/>
    </location>
</feature>
<comment type="subcellular location">
    <subcellularLocation>
        <location evidence="1">Cell membrane</location>
        <topology evidence="1">Multi-pass membrane protein</topology>
    </subcellularLocation>
</comment>
<dbReference type="GO" id="GO:0008324">
    <property type="term" value="F:monoatomic cation transmembrane transporter activity"/>
    <property type="evidence" value="ECO:0007669"/>
    <property type="project" value="InterPro"/>
</dbReference>
<evidence type="ECO:0000256" key="2">
    <source>
        <dbReference type="ARBA" id="ARBA00006228"/>
    </source>
</evidence>
<evidence type="ECO:0000256" key="3">
    <source>
        <dbReference type="ARBA" id="ARBA00022449"/>
    </source>
</evidence>
<evidence type="ECO:0000256" key="1">
    <source>
        <dbReference type="ARBA" id="ARBA00004651"/>
    </source>
</evidence>
<evidence type="ECO:0000256" key="4">
    <source>
        <dbReference type="ARBA" id="ARBA00022475"/>
    </source>
</evidence>
<evidence type="ECO:0000256" key="7">
    <source>
        <dbReference type="ARBA" id="ARBA00023136"/>
    </source>
</evidence>
<dbReference type="Proteomes" id="UP000886879">
    <property type="component" value="Unassembled WGS sequence"/>
</dbReference>
<dbReference type="Pfam" id="PF01899">
    <property type="entry name" value="MNHE"/>
    <property type="match status" value="1"/>
</dbReference>
<evidence type="ECO:0000256" key="5">
    <source>
        <dbReference type="ARBA" id="ARBA00022692"/>
    </source>
</evidence>
<evidence type="ECO:0000256" key="8">
    <source>
        <dbReference type="SAM" id="Phobius"/>
    </source>
</evidence>
<keyword evidence="5 8" id="KW-0812">Transmembrane</keyword>
<keyword evidence="7 8" id="KW-0472">Membrane</keyword>
<comment type="caution">
    <text evidence="9">The sequence shown here is derived from an EMBL/GenBank/DDBJ whole genome shotgun (WGS) entry which is preliminary data.</text>
</comment>
<organism evidence="9 10">
    <name type="scientific">Candidatus Enterenecus faecium</name>
    <dbReference type="NCBI Taxonomy" id="2840780"/>
    <lineage>
        <taxon>Bacteria</taxon>
        <taxon>Bacillati</taxon>
        <taxon>Bacillota</taxon>
        <taxon>Clostridia</taxon>
        <taxon>Eubacteriales</taxon>
        <taxon>Candidatus Enterenecus</taxon>
    </lineage>
</organism>
<name>A0A9D0YRW8_9FIRM</name>
<feature type="transmembrane region" description="Helical" evidence="8">
    <location>
        <begin position="6"/>
        <end position="25"/>
    </location>
</feature>
<dbReference type="PANTHER" id="PTHR34584">
    <property type="entry name" value="NA(+)/H(+) ANTIPORTER SUBUNIT E1"/>
    <property type="match status" value="1"/>
</dbReference>
<comment type="similarity">
    <text evidence="2">Belongs to the CPA3 antiporters (TC 2.A.63) subunit E family.</text>
</comment>
<dbReference type="GO" id="GO:0005886">
    <property type="term" value="C:plasma membrane"/>
    <property type="evidence" value="ECO:0007669"/>
    <property type="project" value="UniProtKB-SubCell"/>
</dbReference>
<proteinExistence type="inferred from homology"/>
<dbReference type="InterPro" id="IPR002758">
    <property type="entry name" value="Cation_antiport_E"/>
</dbReference>
<dbReference type="PIRSF" id="PIRSF019239">
    <property type="entry name" value="MrpE"/>
    <property type="match status" value="1"/>
</dbReference>
<dbReference type="PANTHER" id="PTHR34584:SF1">
    <property type="entry name" value="NA(+)_H(+) ANTIPORTER SUBUNIT E1"/>
    <property type="match status" value="1"/>
</dbReference>
<sequence>MKGFRFTAWLSTAIVCFLFWMLLTWSFAPRELILGGIVSVIVAAFACRFFIHSSAFYLYNPVRLILLVFYCVIIFFWEIIKANVSMAKLVLSPKLSYKPGILRIPGSPNLTSDYGIAMVSNCITLTPGTITMETAQDQEGRNYYYVHWIDVAETDRDKAGDAIKGTMERWIGRIWK</sequence>
<keyword evidence="3" id="KW-0813">Transport</keyword>
<protein>
    <submittedName>
        <fullName evidence="9">Na+/H+ antiporter subunit E</fullName>
    </submittedName>
</protein>
<gene>
    <name evidence="9" type="ORF">IAD31_03390</name>
</gene>
<dbReference type="GO" id="GO:0015297">
    <property type="term" value="F:antiporter activity"/>
    <property type="evidence" value="ECO:0007669"/>
    <property type="project" value="UniProtKB-KW"/>
</dbReference>
<dbReference type="EMBL" id="DVFO01000031">
    <property type="protein sequence ID" value="HIQ60624.1"/>
    <property type="molecule type" value="Genomic_DNA"/>
</dbReference>
<evidence type="ECO:0000256" key="6">
    <source>
        <dbReference type="ARBA" id="ARBA00022989"/>
    </source>
</evidence>